<dbReference type="PANTHER" id="PTHR16128:SF5">
    <property type="entry name" value="FAD_NAD(P)-BINDING OXIDOREDUCTASE FAMILY PROTEIN"/>
    <property type="match status" value="1"/>
</dbReference>
<proteinExistence type="predicted"/>
<dbReference type="Gene3D" id="3.90.660.10">
    <property type="match status" value="1"/>
</dbReference>
<evidence type="ECO:0000259" key="1">
    <source>
        <dbReference type="Pfam" id="PF01593"/>
    </source>
</evidence>
<dbReference type="Gene3D" id="3.50.50.60">
    <property type="entry name" value="FAD/NAD(P)-binding domain"/>
    <property type="match status" value="1"/>
</dbReference>
<evidence type="ECO:0000313" key="3">
    <source>
        <dbReference type="Proteomes" id="UP000190911"/>
    </source>
</evidence>
<dbReference type="STRING" id="29571.SAMN05878437_1655"/>
<dbReference type="InterPro" id="IPR002937">
    <property type="entry name" value="Amino_oxidase"/>
</dbReference>
<dbReference type="InParanoid" id="A0A1M7GQ22"/>
<dbReference type="RefSeq" id="WP_079554973.1">
    <property type="nucleotide sequence ID" value="NZ_LT670847.1"/>
</dbReference>
<dbReference type="SUPFAM" id="SSF51905">
    <property type="entry name" value="FAD/NAD(P)-binding domain"/>
    <property type="match status" value="1"/>
</dbReference>
<dbReference type="OrthoDB" id="5792777at2"/>
<dbReference type="InterPro" id="IPR036188">
    <property type="entry name" value="FAD/NAD-bd_sf"/>
</dbReference>
<dbReference type="PANTHER" id="PTHR16128">
    <property type="entry name" value="FAD/NAD(P)-BINDING OXIDOREDUCTASE FAMILY PROTEIN"/>
    <property type="match status" value="1"/>
</dbReference>
<evidence type="ECO:0000313" key="2">
    <source>
        <dbReference type="EMBL" id="SHM18306.1"/>
    </source>
</evidence>
<dbReference type="GO" id="GO:0016491">
    <property type="term" value="F:oxidoreductase activity"/>
    <property type="evidence" value="ECO:0007669"/>
    <property type="project" value="InterPro"/>
</dbReference>
<dbReference type="Pfam" id="PF01593">
    <property type="entry name" value="Amino_oxidase"/>
    <property type="match status" value="1"/>
</dbReference>
<gene>
    <name evidence="2" type="ORF">SAMN05878437_1655</name>
</gene>
<dbReference type="Proteomes" id="UP000190911">
    <property type="component" value="Chromosome I"/>
</dbReference>
<accession>A0A1M7GQ22</accession>
<dbReference type="EMBL" id="LT670847">
    <property type="protein sequence ID" value="SHM18306.1"/>
    <property type="molecule type" value="Genomic_DNA"/>
</dbReference>
<protein>
    <recommendedName>
        <fullName evidence="1">Amine oxidase domain-containing protein</fullName>
    </recommendedName>
</protein>
<organism evidence="2 3">
    <name type="scientific">Vreelandella subglaciescola</name>
    <dbReference type="NCBI Taxonomy" id="29571"/>
    <lineage>
        <taxon>Bacteria</taxon>
        <taxon>Pseudomonadati</taxon>
        <taxon>Pseudomonadota</taxon>
        <taxon>Gammaproteobacteria</taxon>
        <taxon>Oceanospirillales</taxon>
        <taxon>Halomonadaceae</taxon>
        <taxon>Vreelandella</taxon>
    </lineage>
</organism>
<sequence length="360" mass="38465">MTDHSSSAANNVGDNAAAGRIAIIGAGIAGLACARALTDAGLPVTLFDKARGPGGRMSSRRRPDAIIDLGAQAFSARDPAFIAELDAWRRAGCAERWPTHAYRASNAGWQRLSDDRERFTGAPRMSAITRHLAQTLAARGTALHAGTRVSALERHADGWQIRTDAGAAFGPYTEVVVAVPPPQAEPLVQPWDNTLDALCQRLEQRACWAGWAIFAAPLPVPDGVTESWQQAHLQHPALRLVSRNQTKPGREHQPESLSLLAHTEWSEAHLEDDAEHVAMTLISALKALFPASQPLPELVDHGAHRWLYAQPAEPLAAMPDAGFALGHAGLSLCGDGLRGGRVEEAWLSGHRLGQTLAGCA</sequence>
<name>A0A1M7GQ22_9GAMM</name>
<reference evidence="2 3" key="1">
    <citation type="submission" date="2016-11" db="EMBL/GenBank/DDBJ databases">
        <authorList>
            <person name="Jaros S."/>
            <person name="Januszkiewicz K."/>
            <person name="Wedrychowicz H."/>
        </authorList>
    </citation>
    <scope>NUCLEOTIDE SEQUENCE [LARGE SCALE GENOMIC DNA]</scope>
    <source>
        <strain evidence="2 3">ACAM 12</strain>
    </source>
</reference>
<dbReference type="PRINTS" id="PR00419">
    <property type="entry name" value="ADXRDTASE"/>
</dbReference>
<feature type="domain" description="Amine oxidase" evidence="1">
    <location>
        <begin position="124"/>
        <end position="351"/>
    </location>
</feature>
<keyword evidence="3" id="KW-1185">Reference proteome</keyword>
<dbReference type="AlphaFoldDB" id="A0A1M7GQ22"/>
<dbReference type="Pfam" id="PF13450">
    <property type="entry name" value="NAD_binding_8"/>
    <property type="match status" value="1"/>
</dbReference>